<proteinExistence type="predicted"/>
<keyword evidence="1" id="KW-0812">Transmembrane</keyword>
<evidence type="ECO:0000256" key="1">
    <source>
        <dbReference type="SAM" id="Phobius"/>
    </source>
</evidence>
<keyword evidence="1" id="KW-1133">Transmembrane helix</keyword>
<comment type="caution">
    <text evidence="2">The sequence shown here is derived from an EMBL/GenBank/DDBJ whole genome shotgun (WGS) entry which is preliminary data.</text>
</comment>
<dbReference type="Proteomes" id="UP000828390">
    <property type="component" value="Unassembled WGS sequence"/>
</dbReference>
<feature type="transmembrane region" description="Helical" evidence="1">
    <location>
        <begin position="248"/>
        <end position="275"/>
    </location>
</feature>
<keyword evidence="1" id="KW-0472">Membrane</keyword>
<accession>A0A9D4M3S2</accession>
<reference evidence="2" key="1">
    <citation type="journal article" date="2019" name="bioRxiv">
        <title>The Genome of the Zebra Mussel, Dreissena polymorpha: A Resource for Invasive Species Research.</title>
        <authorList>
            <person name="McCartney M.A."/>
            <person name="Auch B."/>
            <person name="Kono T."/>
            <person name="Mallez S."/>
            <person name="Zhang Y."/>
            <person name="Obille A."/>
            <person name="Becker A."/>
            <person name="Abrahante J.E."/>
            <person name="Garbe J."/>
            <person name="Badalamenti J.P."/>
            <person name="Herman A."/>
            <person name="Mangelson H."/>
            <person name="Liachko I."/>
            <person name="Sullivan S."/>
            <person name="Sone E.D."/>
            <person name="Koren S."/>
            <person name="Silverstein K.A.T."/>
            <person name="Beckman K.B."/>
            <person name="Gohl D.M."/>
        </authorList>
    </citation>
    <scope>NUCLEOTIDE SEQUENCE</scope>
    <source>
        <strain evidence="2">Duluth1</strain>
        <tissue evidence="2">Whole animal</tissue>
    </source>
</reference>
<evidence type="ECO:0000313" key="3">
    <source>
        <dbReference type="Proteomes" id="UP000828390"/>
    </source>
</evidence>
<dbReference type="EMBL" id="JAIWYP010000002">
    <property type="protein sequence ID" value="KAH3870245.1"/>
    <property type="molecule type" value="Genomic_DNA"/>
</dbReference>
<organism evidence="2 3">
    <name type="scientific">Dreissena polymorpha</name>
    <name type="common">Zebra mussel</name>
    <name type="synonym">Mytilus polymorpha</name>
    <dbReference type="NCBI Taxonomy" id="45954"/>
    <lineage>
        <taxon>Eukaryota</taxon>
        <taxon>Metazoa</taxon>
        <taxon>Spiralia</taxon>
        <taxon>Lophotrochozoa</taxon>
        <taxon>Mollusca</taxon>
        <taxon>Bivalvia</taxon>
        <taxon>Autobranchia</taxon>
        <taxon>Heteroconchia</taxon>
        <taxon>Euheterodonta</taxon>
        <taxon>Imparidentia</taxon>
        <taxon>Neoheterodontei</taxon>
        <taxon>Myida</taxon>
        <taxon>Dreissenoidea</taxon>
        <taxon>Dreissenidae</taxon>
        <taxon>Dreissena</taxon>
    </lineage>
</organism>
<reference evidence="2" key="2">
    <citation type="submission" date="2020-11" db="EMBL/GenBank/DDBJ databases">
        <authorList>
            <person name="McCartney M.A."/>
            <person name="Auch B."/>
            <person name="Kono T."/>
            <person name="Mallez S."/>
            <person name="Becker A."/>
            <person name="Gohl D.M."/>
            <person name="Silverstein K.A.T."/>
            <person name="Koren S."/>
            <person name="Bechman K.B."/>
            <person name="Herman A."/>
            <person name="Abrahante J.E."/>
            <person name="Garbe J."/>
        </authorList>
    </citation>
    <scope>NUCLEOTIDE SEQUENCE</scope>
    <source>
        <strain evidence="2">Duluth1</strain>
        <tissue evidence="2">Whole animal</tissue>
    </source>
</reference>
<sequence length="297" mass="32790">MHLWRPTSTSTGSSTQNQVLAAPVVRTEVPWAMTPDTANTYAAGAVVTANEDPVIVDDSVTISDTKTSQPIFTIDVTDADTTDLVAVTSGFSVMKTTGSSLFSVRRLLECRKLSTDYHCHRPLRRHRHLNNYSHRYEYSPAYELWLKAGSASTLNHDVTAVESMTITCSDGTDQITSSYKVDISDAAPVLTNFAGTSGPLGDLSPFTVTDQDDAISCSINAPESAKFGITKVDTATGAQHVVTLFSDVILMMMMIVIYTAAAAAFDDDVIVMMMMMSRRRRRRWMLMMVRRRWVNFC</sequence>
<keyword evidence="3" id="KW-1185">Reference proteome</keyword>
<name>A0A9D4M3S2_DREPO</name>
<protein>
    <submittedName>
        <fullName evidence="2">Uncharacterized protein</fullName>
    </submittedName>
</protein>
<evidence type="ECO:0000313" key="2">
    <source>
        <dbReference type="EMBL" id="KAH3870245.1"/>
    </source>
</evidence>
<dbReference type="AlphaFoldDB" id="A0A9D4M3S2"/>
<gene>
    <name evidence="2" type="ORF">DPMN_033427</name>
</gene>